<dbReference type="RefSeq" id="WP_307186012.1">
    <property type="nucleotide sequence ID" value="NZ_JAUTBA010000001.1"/>
</dbReference>
<proteinExistence type="predicted"/>
<gene>
    <name evidence="2" type="ORF">QE382_002331</name>
</gene>
<sequence length="95" mass="10477">MKQFKFNAKATVAVAIAVASFFGFNSFKKADTHLYKLVGNEYRMVDETSGECQPTTPNTCLWRIESDQLTIPQNQAPSPQPVSQGEFNGDFATAP</sequence>
<keyword evidence="3" id="KW-1185">Reference proteome</keyword>
<dbReference type="Proteomes" id="UP001244640">
    <property type="component" value="Unassembled WGS sequence"/>
</dbReference>
<protein>
    <recommendedName>
        <fullName evidence="4">Secreted protein</fullName>
    </recommendedName>
</protein>
<reference evidence="2 3" key="1">
    <citation type="submission" date="2023-07" db="EMBL/GenBank/DDBJ databases">
        <title>Functional and genomic diversity of the sorghum phyllosphere microbiome.</title>
        <authorList>
            <person name="Shade A."/>
        </authorList>
    </citation>
    <scope>NUCLEOTIDE SEQUENCE [LARGE SCALE GENOMIC DNA]</scope>
    <source>
        <strain evidence="2 3">SORGH_AS_0892</strain>
    </source>
</reference>
<feature type="region of interest" description="Disordered" evidence="1">
    <location>
        <begin position="70"/>
        <end position="95"/>
    </location>
</feature>
<comment type="caution">
    <text evidence="2">The sequence shown here is derived from an EMBL/GenBank/DDBJ whole genome shotgun (WGS) entry which is preliminary data.</text>
</comment>
<dbReference type="EMBL" id="JAUTBA010000001">
    <property type="protein sequence ID" value="MDQ1150347.1"/>
    <property type="molecule type" value="Genomic_DNA"/>
</dbReference>
<evidence type="ECO:0000313" key="2">
    <source>
        <dbReference type="EMBL" id="MDQ1150347.1"/>
    </source>
</evidence>
<evidence type="ECO:0008006" key="4">
    <source>
        <dbReference type="Google" id="ProtNLM"/>
    </source>
</evidence>
<evidence type="ECO:0000256" key="1">
    <source>
        <dbReference type="SAM" id="MobiDB-lite"/>
    </source>
</evidence>
<feature type="compositionally biased region" description="Polar residues" evidence="1">
    <location>
        <begin position="70"/>
        <end position="86"/>
    </location>
</feature>
<organism evidence="2 3">
    <name type="scientific">Sphingobacterium zeae</name>
    <dbReference type="NCBI Taxonomy" id="1776859"/>
    <lineage>
        <taxon>Bacteria</taxon>
        <taxon>Pseudomonadati</taxon>
        <taxon>Bacteroidota</taxon>
        <taxon>Sphingobacteriia</taxon>
        <taxon>Sphingobacteriales</taxon>
        <taxon>Sphingobacteriaceae</taxon>
        <taxon>Sphingobacterium</taxon>
    </lineage>
</organism>
<accession>A0ABU0U5V2</accession>
<name>A0ABU0U5V2_9SPHI</name>
<evidence type="ECO:0000313" key="3">
    <source>
        <dbReference type="Proteomes" id="UP001244640"/>
    </source>
</evidence>